<sequence length="632" mass="68173">MVLSRPRVLCALMAGVVTLAVGLVSLPSAEADPAGGADGPTATARARVAADVLMSSYEPVKAWFPSSWWNSAVALQTIGDYMQRTGDRRYLQQLDNTFEKDKGVFPAGYLSGDPLLGNFTSRAIDDSEWWALTWIQAYDLTKQRKYLDMAVTIAEYVEDYWDDTCGGGVWWDAERTYKNAVTNGLWIRLTAELHNRIPGDRHWLGRAQQGWNWFTGSGMINSGGLVNDGLNTGTCQSNNDTVWTYNQGLAIGAGLELWRATRNPELLTTVRRLADSATGAGGLVSNGVLTESCDVPGKVCDDNQKQFKGIFMRYWMDLADTTRDPRYAAFLAKQAANVWDSDRDAAGRLGQRWSGATSSDNPNVFDWRTQASALSALIAAVPALPPVQSLSAAMTPAQPVVMPASGSATHVALVAGLQARAPAGQVIKTEVRATGPTGWTVTPSRATVTLRPTGNAVPARANVELDVAIPAGTPDGRYPVTVTATSGPLLSFSTQAEILVAHTADFDTGTAAESPWLWDAGGSQSNGIQNRFADGHAYFVYRFPFPSDTTSASATLTLDNEYVVEVSGDGQQWTTVARETEHVHDGQNKATQTFDLTPHLGPNKAAYIRISDSFPDEGWGGRVYHVTATYTG</sequence>
<dbReference type="InterPro" id="IPR053169">
    <property type="entry name" value="MUG_Protein"/>
</dbReference>
<feature type="chain" id="PRO_5020355324" evidence="1">
    <location>
        <begin position="32"/>
        <end position="632"/>
    </location>
</feature>
<dbReference type="Proteomes" id="UP000294508">
    <property type="component" value="Unassembled WGS sequence"/>
</dbReference>
<keyword evidence="2" id="KW-0378">Hydrolase</keyword>
<dbReference type="GO" id="GO:0005975">
    <property type="term" value="P:carbohydrate metabolic process"/>
    <property type="evidence" value="ECO:0007669"/>
    <property type="project" value="InterPro"/>
</dbReference>
<evidence type="ECO:0000313" key="2">
    <source>
        <dbReference type="EMBL" id="TCO35425.1"/>
    </source>
</evidence>
<feature type="signal peptide" evidence="1">
    <location>
        <begin position="1"/>
        <end position="31"/>
    </location>
</feature>
<dbReference type="EMBL" id="SLWN01000001">
    <property type="protein sequence ID" value="TCO35425.1"/>
    <property type="molecule type" value="Genomic_DNA"/>
</dbReference>
<organism evidence="2 3">
    <name type="scientific">Kribbella steppae</name>
    <dbReference type="NCBI Taxonomy" id="2512223"/>
    <lineage>
        <taxon>Bacteria</taxon>
        <taxon>Bacillati</taxon>
        <taxon>Actinomycetota</taxon>
        <taxon>Actinomycetes</taxon>
        <taxon>Propionibacteriales</taxon>
        <taxon>Kribbellaceae</taxon>
        <taxon>Kribbella</taxon>
    </lineage>
</organism>
<proteinExistence type="predicted"/>
<reference evidence="2 3" key="1">
    <citation type="journal article" date="2015" name="Stand. Genomic Sci.">
        <title>Genomic Encyclopedia of Bacterial and Archaeal Type Strains, Phase III: the genomes of soil and plant-associated and newly described type strains.</title>
        <authorList>
            <person name="Whitman W.B."/>
            <person name="Woyke T."/>
            <person name="Klenk H.P."/>
            <person name="Zhou Y."/>
            <person name="Lilburn T.G."/>
            <person name="Beck B.J."/>
            <person name="De Vos P."/>
            <person name="Vandamme P."/>
            <person name="Eisen J.A."/>
            <person name="Garrity G."/>
            <person name="Hugenholtz P."/>
            <person name="Kyrpides N.C."/>
        </authorList>
    </citation>
    <scope>NUCLEOTIDE SEQUENCE [LARGE SCALE GENOMIC DNA]</scope>
    <source>
        <strain evidence="2 3">VKM Ac-2572</strain>
    </source>
</reference>
<dbReference type="GO" id="GO:0016787">
    <property type="term" value="F:hydrolase activity"/>
    <property type="evidence" value="ECO:0007669"/>
    <property type="project" value="UniProtKB-KW"/>
</dbReference>
<keyword evidence="3" id="KW-1185">Reference proteome</keyword>
<dbReference type="PROSITE" id="PS51318">
    <property type="entry name" value="TAT"/>
    <property type="match status" value="1"/>
</dbReference>
<dbReference type="InterPro" id="IPR005198">
    <property type="entry name" value="Glyco_hydro_76"/>
</dbReference>
<evidence type="ECO:0000313" key="3">
    <source>
        <dbReference type="Proteomes" id="UP000294508"/>
    </source>
</evidence>
<dbReference type="OrthoDB" id="2505409at2"/>
<keyword evidence="1" id="KW-0732">Signal</keyword>
<gene>
    <name evidence="2" type="ORF">EV652_101305</name>
</gene>
<comment type="caution">
    <text evidence="2">The sequence shown here is derived from an EMBL/GenBank/DDBJ whole genome shotgun (WGS) entry which is preliminary data.</text>
</comment>
<dbReference type="SUPFAM" id="SSF48208">
    <property type="entry name" value="Six-hairpin glycosidases"/>
    <property type="match status" value="1"/>
</dbReference>
<dbReference type="Gene3D" id="2.60.120.260">
    <property type="entry name" value="Galactose-binding domain-like"/>
    <property type="match status" value="1"/>
</dbReference>
<dbReference type="Pfam" id="PF03663">
    <property type="entry name" value="Glyco_hydro_76"/>
    <property type="match status" value="1"/>
</dbReference>
<protein>
    <submittedName>
        <fullName evidence="2">Glycosyl hydrolase family 76</fullName>
    </submittedName>
</protein>
<dbReference type="Gene3D" id="1.50.10.20">
    <property type="match status" value="1"/>
</dbReference>
<name>A0A4R2HZ99_9ACTN</name>
<evidence type="ECO:0000256" key="1">
    <source>
        <dbReference type="SAM" id="SignalP"/>
    </source>
</evidence>
<dbReference type="AlphaFoldDB" id="A0A4R2HZ99"/>
<dbReference type="InterPro" id="IPR006311">
    <property type="entry name" value="TAT_signal"/>
</dbReference>
<dbReference type="PANTHER" id="PTHR47791">
    <property type="entry name" value="MEIOTICALLY UP-REGULATED GENE 191 PROTEIN"/>
    <property type="match status" value="1"/>
</dbReference>
<dbReference type="RefSeq" id="WP_132207122.1">
    <property type="nucleotide sequence ID" value="NZ_SLWN01000001.1"/>
</dbReference>
<accession>A0A4R2HZ99</accession>
<dbReference type="InterPro" id="IPR008928">
    <property type="entry name" value="6-hairpin_glycosidase_sf"/>
</dbReference>
<dbReference type="PANTHER" id="PTHR47791:SF3">
    <property type="entry name" value="MEIOTICALLY UP-REGULATED GENE 191 PROTEIN"/>
    <property type="match status" value="1"/>
</dbReference>